<gene>
    <name evidence="2" type="ORF">PSYICH_LOCUS8143</name>
</gene>
<proteinExistence type="predicted"/>
<dbReference type="EMBL" id="OV651833">
    <property type="protein sequence ID" value="CAH1107466.1"/>
    <property type="molecule type" value="Genomic_DNA"/>
</dbReference>
<feature type="region of interest" description="Disordered" evidence="1">
    <location>
        <begin position="56"/>
        <end position="107"/>
    </location>
</feature>
<feature type="compositionally biased region" description="Polar residues" evidence="1">
    <location>
        <begin position="86"/>
        <end position="103"/>
    </location>
</feature>
<dbReference type="AlphaFoldDB" id="A0A9P0GE12"/>
<dbReference type="Proteomes" id="UP001153636">
    <property type="component" value="Chromosome 21"/>
</dbReference>
<reference evidence="2" key="1">
    <citation type="submission" date="2022-01" db="EMBL/GenBank/DDBJ databases">
        <authorList>
            <person name="King R."/>
        </authorList>
    </citation>
    <scope>NUCLEOTIDE SEQUENCE</scope>
</reference>
<keyword evidence="3" id="KW-1185">Reference proteome</keyword>
<sequence>MSKLEEFARNDLPPLLEKEEKLKFYGIFVKNIGGFKILEGHKKLINILSQHCQSHLENRKRKTSDTLATSENKKKRTQLQGKVLKESTSQKVNTENSLPNNTEDVTEDENRVIEHVKTVVKNYQKKFLNTLSDSEQRNESLSELDVLSVEIKNGCAFVKCPKCNFISKAHSSVEKGKQKYVLSNVNRHYKTHFKNQIPSTSSKKRTENCSILSYFRQQQEPLHTVSDQVPIIEIIDMPTNISEESQDKNSCENFILDPTLPLLHADDNLNLVMDSDGTVFCPSRIMEEALPSDNSASHVETPRVTYSRSQRIHKSRFLNFDNLQLKLTDYYELCENIKTQVCNNPVLKNHFKSAIDIVCENNQSPLFNSDDPSTFIEMLKEYASKNVSKTTKEKAGNRYSVEFKKFCLYIFLTAGRLAYDTIYANLFNGLPSVSTLTRTLSGFEKCLEGDVQFGKLHEFLVKRKYPLRIFVSEDQTAIIKRVRYYSPTNQIVGCVPVLSQNSAFPLPNQYETNFNVNEPVVIQDTIHIATKLKTRLLNTKVQLTMGNYTVNKCHLETIIKSVSKDKHFLCLSYLDGTHKMNFESIDSLSAPCVTDLLENEEFKATQRILIITRYILDSFLDKSISIERRVYLLWYATFFLRLWRSWIKEHNTYNLSKNWLTSNTYVCIELNAHALLILIEKCRQNENHDTLLSWLYSSQPCERFFRQTRSMTSTYETKVNFDMLDILRRKHRIQALNDIVSDSEKFVFPREKNSRFGRKDLNRCEFDITIPSVVVLRNSIDKARQDVINDAKELQMILPKNLEKAALEEVSITHIDSLATENIHETQLESNEINEDVNDIDNEMSIFDGLEDLNIKDFRHYDTNSDSDTSFLNIIVNNKKMKVKKINSLLVIFN</sequence>
<accession>A0A9P0GE12</accession>
<dbReference type="OrthoDB" id="10064970at2759"/>
<protein>
    <submittedName>
        <fullName evidence="2">Uncharacterized protein</fullName>
    </submittedName>
</protein>
<organism evidence="2 3">
    <name type="scientific">Psylliodes chrysocephalus</name>
    <dbReference type="NCBI Taxonomy" id="3402493"/>
    <lineage>
        <taxon>Eukaryota</taxon>
        <taxon>Metazoa</taxon>
        <taxon>Ecdysozoa</taxon>
        <taxon>Arthropoda</taxon>
        <taxon>Hexapoda</taxon>
        <taxon>Insecta</taxon>
        <taxon>Pterygota</taxon>
        <taxon>Neoptera</taxon>
        <taxon>Endopterygota</taxon>
        <taxon>Coleoptera</taxon>
        <taxon>Polyphaga</taxon>
        <taxon>Cucujiformia</taxon>
        <taxon>Chrysomeloidea</taxon>
        <taxon>Chrysomelidae</taxon>
        <taxon>Galerucinae</taxon>
        <taxon>Alticini</taxon>
        <taxon>Psylliodes</taxon>
    </lineage>
</organism>
<name>A0A9P0GE12_9CUCU</name>
<evidence type="ECO:0000313" key="2">
    <source>
        <dbReference type="EMBL" id="CAH1107466.1"/>
    </source>
</evidence>
<evidence type="ECO:0000256" key="1">
    <source>
        <dbReference type="SAM" id="MobiDB-lite"/>
    </source>
</evidence>
<evidence type="ECO:0000313" key="3">
    <source>
        <dbReference type="Proteomes" id="UP001153636"/>
    </source>
</evidence>